<name>A0A0N8GKL4_9CHLR</name>
<evidence type="ECO:0000313" key="3">
    <source>
        <dbReference type="EMBL" id="KPL70026.1"/>
    </source>
</evidence>
<evidence type="ECO:0000259" key="2">
    <source>
        <dbReference type="Pfam" id="PF13579"/>
    </source>
</evidence>
<sequence length="394" mass="43945">MNILYTLTAYPPSTGGAQIHTHQLAQRMNEEHAVSVICQWSQNRTDWLLGTTLRAPGEPHSYEMDGIPVRQIGISQAEKIKLAPWVLAYPVFQGAAIERISETILKEMNAAAPQFDLAHNVRIGREGISAATNKLAKQRNVPFVMTPVHHPAWSGWFHRYYHELYRAADALIALTEAEKQTLAGLGVNETKIHVTGIGPILSEEYDPHRFMEKYGLRQAPAVLFLGQKYAYKGIASLLEATEMVWKKYPETQFWFIGPRTDFSRKLFQQVADPRILELDAVPLQEKTDALAACTLLCVPSAQESFGGVYTEAWSLGKPVIGCPIPAVSEVVNAGENGLLAEQSGEAIAKAILQLLGEPRGAEKMGQRGKMKVDMNFTWEQIVRKTCRVYESLMR</sequence>
<dbReference type="AlphaFoldDB" id="A0A0N8GKL4"/>
<keyword evidence="4" id="KW-1185">Reference proteome</keyword>
<dbReference type="OrthoDB" id="140820at2"/>
<dbReference type="Pfam" id="PF13579">
    <property type="entry name" value="Glyco_trans_4_4"/>
    <property type="match status" value="1"/>
</dbReference>
<dbReference type="SUPFAM" id="SSF53756">
    <property type="entry name" value="UDP-Glycosyltransferase/glycogen phosphorylase"/>
    <property type="match status" value="1"/>
</dbReference>
<protein>
    <submittedName>
        <fullName evidence="3">Glycosyl transferase family 1</fullName>
    </submittedName>
</protein>
<dbReference type="Gene3D" id="3.40.50.2000">
    <property type="entry name" value="Glycogen Phosphorylase B"/>
    <property type="match status" value="2"/>
</dbReference>
<dbReference type="Proteomes" id="UP000050417">
    <property type="component" value="Unassembled WGS sequence"/>
</dbReference>
<comment type="caution">
    <text evidence="3">The sequence shown here is derived from an EMBL/GenBank/DDBJ whole genome shotgun (WGS) entry which is preliminary data.</text>
</comment>
<dbReference type="GO" id="GO:0016757">
    <property type="term" value="F:glycosyltransferase activity"/>
    <property type="evidence" value="ECO:0007669"/>
    <property type="project" value="TreeGrafter"/>
</dbReference>
<proteinExistence type="predicted"/>
<dbReference type="PANTHER" id="PTHR46401:SF2">
    <property type="entry name" value="GLYCOSYLTRANSFERASE WBBK-RELATED"/>
    <property type="match status" value="1"/>
</dbReference>
<dbReference type="EMBL" id="LGCL01000045">
    <property type="protein sequence ID" value="KPL70026.1"/>
    <property type="molecule type" value="Genomic_DNA"/>
</dbReference>
<feature type="domain" description="Glycosyltransferase subfamily 4-like N-terminal" evidence="2">
    <location>
        <begin position="15"/>
        <end position="196"/>
    </location>
</feature>
<reference evidence="3 4" key="1">
    <citation type="submission" date="2015-07" db="EMBL/GenBank/DDBJ databases">
        <title>Genome sequence of Ornatilinea apprima DSM 23815.</title>
        <authorList>
            <person name="Hemp J."/>
            <person name="Ward L.M."/>
            <person name="Pace L.A."/>
            <person name="Fischer W.W."/>
        </authorList>
    </citation>
    <scope>NUCLEOTIDE SEQUENCE [LARGE SCALE GENOMIC DNA]</scope>
    <source>
        <strain evidence="3 4">P3M-1</strain>
    </source>
</reference>
<evidence type="ECO:0000313" key="4">
    <source>
        <dbReference type="Proteomes" id="UP000050417"/>
    </source>
</evidence>
<gene>
    <name evidence="3" type="ORF">ADN00_18350</name>
</gene>
<dbReference type="PANTHER" id="PTHR46401">
    <property type="entry name" value="GLYCOSYLTRANSFERASE WBBK-RELATED"/>
    <property type="match status" value="1"/>
</dbReference>
<organism evidence="3 4">
    <name type="scientific">Ornatilinea apprima</name>
    <dbReference type="NCBI Taxonomy" id="1134406"/>
    <lineage>
        <taxon>Bacteria</taxon>
        <taxon>Bacillati</taxon>
        <taxon>Chloroflexota</taxon>
        <taxon>Anaerolineae</taxon>
        <taxon>Anaerolineales</taxon>
        <taxon>Anaerolineaceae</taxon>
        <taxon>Ornatilinea</taxon>
    </lineage>
</organism>
<dbReference type="GO" id="GO:0009103">
    <property type="term" value="P:lipopolysaccharide biosynthetic process"/>
    <property type="evidence" value="ECO:0007669"/>
    <property type="project" value="TreeGrafter"/>
</dbReference>
<dbReference type="RefSeq" id="WP_075064502.1">
    <property type="nucleotide sequence ID" value="NZ_LGCL01000045.1"/>
</dbReference>
<dbReference type="InterPro" id="IPR028098">
    <property type="entry name" value="Glyco_trans_4-like_N"/>
</dbReference>
<keyword evidence="1 3" id="KW-0808">Transferase</keyword>
<accession>A0A0N8GKL4</accession>
<dbReference type="STRING" id="1134406.ADN00_18350"/>
<dbReference type="CDD" id="cd03801">
    <property type="entry name" value="GT4_PimA-like"/>
    <property type="match status" value="1"/>
</dbReference>
<dbReference type="Pfam" id="PF13692">
    <property type="entry name" value="Glyco_trans_1_4"/>
    <property type="match status" value="1"/>
</dbReference>
<evidence type="ECO:0000256" key="1">
    <source>
        <dbReference type="ARBA" id="ARBA00022679"/>
    </source>
</evidence>